<evidence type="ECO:0000313" key="3">
    <source>
        <dbReference type="Proteomes" id="UP000051586"/>
    </source>
</evidence>
<dbReference type="STRING" id="1423745.GCA_001311215_01932"/>
<dbReference type="EMBL" id="AYZI01000010">
    <property type="protein sequence ID" value="KRM90019.1"/>
    <property type="molecule type" value="Genomic_DNA"/>
</dbReference>
<dbReference type="AlphaFoldDB" id="A0A0R2CQJ8"/>
<dbReference type="PATRIC" id="fig|1423745.4.peg.219"/>
<dbReference type="Pfam" id="PF04977">
    <property type="entry name" value="DivIC"/>
    <property type="match status" value="1"/>
</dbReference>
<keyword evidence="1" id="KW-0812">Transmembrane</keyword>
<accession>A0A0R2CQJ8</accession>
<evidence type="ECO:0000256" key="1">
    <source>
        <dbReference type="SAM" id="Phobius"/>
    </source>
</evidence>
<keyword evidence="1" id="KW-0472">Membrane</keyword>
<feature type="transmembrane region" description="Helical" evidence="1">
    <location>
        <begin position="31"/>
        <end position="50"/>
    </location>
</feature>
<name>A0A0R2CQJ8_9LACO</name>
<sequence length="117" mass="13789">MEKRTNVAQLHAAIGTKHQRRLLSPRRARRALIISALIAVILVFLTLQWFGARVQLHQLNANISKEQVRLERQHQRQSQLQHRQKLLKNNDYIKSQAQTKYGYTKPGETNFRLMNHK</sequence>
<gene>
    <name evidence="2" type="ORF">FC87_GL000212</name>
</gene>
<dbReference type="InterPro" id="IPR007060">
    <property type="entry name" value="FtsL/DivIC"/>
</dbReference>
<protein>
    <recommendedName>
        <fullName evidence="4">Septum formation initiator</fullName>
    </recommendedName>
</protein>
<evidence type="ECO:0008006" key="4">
    <source>
        <dbReference type="Google" id="ProtNLM"/>
    </source>
</evidence>
<dbReference type="Proteomes" id="UP000051586">
    <property type="component" value="Unassembled WGS sequence"/>
</dbReference>
<comment type="caution">
    <text evidence="2">The sequence shown here is derived from an EMBL/GenBank/DDBJ whole genome shotgun (WGS) entry which is preliminary data.</text>
</comment>
<keyword evidence="1" id="KW-1133">Transmembrane helix</keyword>
<proteinExistence type="predicted"/>
<dbReference type="RefSeq" id="WP_054691071.1">
    <property type="nucleotide sequence ID" value="NZ_AYZI01000010.1"/>
</dbReference>
<evidence type="ECO:0000313" key="2">
    <source>
        <dbReference type="EMBL" id="KRM90019.1"/>
    </source>
</evidence>
<organism evidence="2 3">
    <name type="scientific">Fructilactobacillus florum DSM 22689 = JCM 16035</name>
    <dbReference type="NCBI Taxonomy" id="1423745"/>
    <lineage>
        <taxon>Bacteria</taxon>
        <taxon>Bacillati</taxon>
        <taxon>Bacillota</taxon>
        <taxon>Bacilli</taxon>
        <taxon>Lactobacillales</taxon>
        <taxon>Lactobacillaceae</taxon>
        <taxon>Fructilactobacillus</taxon>
    </lineage>
</organism>
<reference evidence="2 3" key="1">
    <citation type="journal article" date="2015" name="Genome Announc.">
        <title>Expanding the biotechnology potential of lactobacilli through comparative genomics of 213 strains and associated genera.</title>
        <authorList>
            <person name="Sun Z."/>
            <person name="Harris H.M."/>
            <person name="McCann A."/>
            <person name="Guo C."/>
            <person name="Argimon S."/>
            <person name="Zhang W."/>
            <person name="Yang X."/>
            <person name="Jeffery I.B."/>
            <person name="Cooney J.C."/>
            <person name="Kagawa T.F."/>
            <person name="Liu W."/>
            <person name="Song Y."/>
            <person name="Salvetti E."/>
            <person name="Wrobel A."/>
            <person name="Rasinkangas P."/>
            <person name="Parkhill J."/>
            <person name="Rea M.C."/>
            <person name="O'Sullivan O."/>
            <person name="Ritari J."/>
            <person name="Douillard F.P."/>
            <person name="Paul Ross R."/>
            <person name="Yang R."/>
            <person name="Briner A.E."/>
            <person name="Felis G.E."/>
            <person name="de Vos W.M."/>
            <person name="Barrangou R."/>
            <person name="Klaenhammer T.R."/>
            <person name="Caufield P.W."/>
            <person name="Cui Y."/>
            <person name="Zhang H."/>
            <person name="O'Toole P.W."/>
        </authorList>
    </citation>
    <scope>NUCLEOTIDE SEQUENCE [LARGE SCALE GENOMIC DNA]</scope>
    <source>
        <strain evidence="2 3">DSM 22689</strain>
    </source>
</reference>